<dbReference type="Proteomes" id="UP000319004">
    <property type="component" value="Chromosome"/>
</dbReference>
<accession>A0A518I288</accession>
<feature type="transmembrane region" description="Helical" evidence="1">
    <location>
        <begin position="79"/>
        <end position="100"/>
    </location>
</feature>
<evidence type="ECO:0000256" key="1">
    <source>
        <dbReference type="SAM" id="Phobius"/>
    </source>
</evidence>
<reference evidence="2 3" key="1">
    <citation type="submission" date="2019-03" db="EMBL/GenBank/DDBJ databases">
        <title>Deep-cultivation of Planctomycetes and their phenomic and genomic characterization uncovers novel biology.</title>
        <authorList>
            <person name="Wiegand S."/>
            <person name="Jogler M."/>
            <person name="Boedeker C."/>
            <person name="Pinto D."/>
            <person name="Vollmers J."/>
            <person name="Rivas-Marin E."/>
            <person name="Kohn T."/>
            <person name="Peeters S.H."/>
            <person name="Heuer A."/>
            <person name="Rast P."/>
            <person name="Oberbeckmann S."/>
            <person name="Bunk B."/>
            <person name="Jeske O."/>
            <person name="Meyerdierks A."/>
            <person name="Storesund J.E."/>
            <person name="Kallscheuer N."/>
            <person name="Luecker S."/>
            <person name="Lage O.M."/>
            <person name="Pohl T."/>
            <person name="Merkel B.J."/>
            <person name="Hornburger P."/>
            <person name="Mueller R.-W."/>
            <person name="Bruemmer F."/>
            <person name="Labrenz M."/>
            <person name="Spormann A.M."/>
            <person name="Op den Camp H."/>
            <person name="Overmann J."/>
            <person name="Amann R."/>
            <person name="Jetten M.S.M."/>
            <person name="Mascher T."/>
            <person name="Medema M.H."/>
            <person name="Devos D.P."/>
            <person name="Kaster A.-K."/>
            <person name="Ovreas L."/>
            <person name="Rohde M."/>
            <person name="Galperin M.Y."/>
            <person name="Jogler C."/>
        </authorList>
    </citation>
    <scope>NUCLEOTIDE SEQUENCE [LARGE SCALE GENOMIC DNA]</scope>
    <source>
        <strain evidence="2 3">Enr13</strain>
    </source>
</reference>
<sequence>MPNPYRSSSSSAILSTPNHETARRIVVGIACFMVAQSIVLMLLQVLLFGNSPGVTQIVRLGLTGLLAFFLFAGSNIARYLTMVFYGFWAVMSGVALPTVYETQGLVFTLIVGLLVLANAAIPVLLKAPQGIDDQFS</sequence>
<gene>
    <name evidence="2" type="ORF">Enr13x_70750</name>
</gene>
<dbReference type="KEGG" id="snep:Enr13x_70750"/>
<evidence type="ECO:0000313" key="3">
    <source>
        <dbReference type="Proteomes" id="UP000319004"/>
    </source>
</evidence>
<organism evidence="2 3">
    <name type="scientific">Stieleria neptunia</name>
    <dbReference type="NCBI Taxonomy" id="2527979"/>
    <lineage>
        <taxon>Bacteria</taxon>
        <taxon>Pseudomonadati</taxon>
        <taxon>Planctomycetota</taxon>
        <taxon>Planctomycetia</taxon>
        <taxon>Pirellulales</taxon>
        <taxon>Pirellulaceae</taxon>
        <taxon>Stieleria</taxon>
    </lineage>
</organism>
<feature type="transmembrane region" description="Helical" evidence="1">
    <location>
        <begin position="25"/>
        <end position="47"/>
    </location>
</feature>
<protein>
    <submittedName>
        <fullName evidence="2">Uncharacterized protein</fullName>
    </submittedName>
</protein>
<name>A0A518I288_9BACT</name>
<keyword evidence="1" id="KW-0472">Membrane</keyword>
<feature type="transmembrane region" description="Helical" evidence="1">
    <location>
        <begin position="53"/>
        <end position="72"/>
    </location>
</feature>
<keyword evidence="1" id="KW-0812">Transmembrane</keyword>
<dbReference type="OrthoDB" id="9846219at2"/>
<feature type="transmembrane region" description="Helical" evidence="1">
    <location>
        <begin position="106"/>
        <end position="125"/>
    </location>
</feature>
<proteinExistence type="predicted"/>
<dbReference type="AlphaFoldDB" id="A0A518I288"/>
<dbReference type="EMBL" id="CP037423">
    <property type="protein sequence ID" value="QDV47166.1"/>
    <property type="molecule type" value="Genomic_DNA"/>
</dbReference>
<keyword evidence="3" id="KW-1185">Reference proteome</keyword>
<evidence type="ECO:0000313" key="2">
    <source>
        <dbReference type="EMBL" id="QDV47166.1"/>
    </source>
</evidence>
<keyword evidence="1" id="KW-1133">Transmembrane helix</keyword>
<dbReference type="RefSeq" id="WP_145391256.1">
    <property type="nucleotide sequence ID" value="NZ_CP037423.1"/>
</dbReference>